<evidence type="ECO:0000313" key="1">
    <source>
        <dbReference type="EMBL" id="AEE53862.1"/>
    </source>
</evidence>
<dbReference type="STRING" id="760192.Halhy_6039"/>
<dbReference type="RefSeq" id="WP_013768387.1">
    <property type="nucleotide sequence ID" value="NC_015510.1"/>
</dbReference>
<gene>
    <name evidence="1" type="ordered locus">Halhy_6039</name>
</gene>
<dbReference type="Gene3D" id="3.30.110.170">
    <property type="entry name" value="Protein of unknown function (DUF541), domain 1"/>
    <property type="match status" value="1"/>
</dbReference>
<dbReference type="EMBL" id="CP002691">
    <property type="protein sequence ID" value="AEE53862.1"/>
    <property type="molecule type" value="Genomic_DNA"/>
</dbReference>
<name>F4L1G5_HALH1</name>
<dbReference type="InterPro" id="IPR007497">
    <property type="entry name" value="SIMPL/DUF541"/>
</dbReference>
<protein>
    <recommendedName>
        <fullName evidence="3">SIMPL domain-containing protein</fullName>
    </recommendedName>
</protein>
<accession>F4L1G5</accession>
<organism evidence="1 2">
    <name type="scientific">Haliscomenobacter hydrossis (strain ATCC 27775 / DSM 1100 / LMG 10767 / O)</name>
    <dbReference type="NCBI Taxonomy" id="760192"/>
    <lineage>
        <taxon>Bacteria</taxon>
        <taxon>Pseudomonadati</taxon>
        <taxon>Bacteroidota</taxon>
        <taxon>Saprospiria</taxon>
        <taxon>Saprospirales</taxon>
        <taxon>Haliscomenobacteraceae</taxon>
        <taxon>Haliscomenobacter</taxon>
    </lineage>
</organism>
<dbReference type="eggNOG" id="COG2968">
    <property type="taxonomic scope" value="Bacteria"/>
</dbReference>
<dbReference type="KEGG" id="hhy:Halhy_6039"/>
<evidence type="ECO:0000313" key="2">
    <source>
        <dbReference type="Proteomes" id="UP000008461"/>
    </source>
</evidence>
<dbReference type="AlphaFoldDB" id="F4L1G5"/>
<evidence type="ECO:0008006" key="3">
    <source>
        <dbReference type="Google" id="ProtNLM"/>
    </source>
</evidence>
<reference key="2">
    <citation type="submission" date="2011-04" db="EMBL/GenBank/DDBJ databases">
        <title>Complete sequence of chromosome of Haliscomenobacter hydrossis DSM 1100.</title>
        <authorList>
            <consortium name="US DOE Joint Genome Institute (JGI-PGF)"/>
            <person name="Lucas S."/>
            <person name="Han J."/>
            <person name="Lapidus A."/>
            <person name="Bruce D."/>
            <person name="Goodwin L."/>
            <person name="Pitluck S."/>
            <person name="Peters L."/>
            <person name="Kyrpides N."/>
            <person name="Mavromatis K."/>
            <person name="Ivanova N."/>
            <person name="Ovchinnikova G."/>
            <person name="Pagani I."/>
            <person name="Daligault H."/>
            <person name="Detter J.C."/>
            <person name="Han C."/>
            <person name="Land M."/>
            <person name="Hauser L."/>
            <person name="Markowitz V."/>
            <person name="Cheng J.-F."/>
            <person name="Hugenholtz P."/>
            <person name="Woyke T."/>
            <person name="Wu D."/>
            <person name="Verbarg S."/>
            <person name="Frueling A."/>
            <person name="Brambilla E."/>
            <person name="Klenk H.-P."/>
            <person name="Eisen J.A."/>
        </authorList>
    </citation>
    <scope>NUCLEOTIDE SEQUENCE</scope>
    <source>
        <strain>DSM 1100</strain>
    </source>
</reference>
<dbReference type="Pfam" id="PF04402">
    <property type="entry name" value="SIMPL"/>
    <property type="match status" value="1"/>
</dbReference>
<dbReference type="Proteomes" id="UP000008461">
    <property type="component" value="Chromosome"/>
</dbReference>
<keyword evidence="2" id="KW-1185">Reference proteome</keyword>
<dbReference type="OrthoDB" id="1228710at2"/>
<proteinExistence type="predicted"/>
<sequence length="341" mass="38930">MRKQLIPLAIGLCLGVQIEAQVMGNYAEQKKQSNEYNQQQQQLNSNVAPNAQFRSIPRSAKLQDDNSIEVTINTLSNQRASSYTAVFTILQVARTADETNTQLNNRLNSFVNDLKGLGIPETDIYIDMVNFLPKYEYDVSKKMFSKKTLTEIPKGFELQKNVHIRYSKPSILDQIVTAAAKQEIYDIVKVDYFVKEQQQVYQQLRTLSFDYLKNIKESYAKMGIHLDSAYVITAENAWVAYPTNRYESYQAFSTQSLDASEKNNSVVQPADKPTLRFYNAVAANDYDIVVNPEILEPAVQFSYNLAVRFRMPDAKPKIKTEIKKEFILVTPTGEVKSLKIE</sequence>
<reference evidence="1 2" key="1">
    <citation type="journal article" date="2011" name="Stand. Genomic Sci.">
        <title>Complete genome sequence of Haliscomenobacter hydrossis type strain (O).</title>
        <authorList>
            <consortium name="US DOE Joint Genome Institute (JGI-PGF)"/>
            <person name="Daligault H."/>
            <person name="Lapidus A."/>
            <person name="Zeytun A."/>
            <person name="Nolan M."/>
            <person name="Lucas S."/>
            <person name="Del Rio T.G."/>
            <person name="Tice H."/>
            <person name="Cheng J.F."/>
            <person name="Tapia R."/>
            <person name="Han C."/>
            <person name="Goodwin L."/>
            <person name="Pitluck S."/>
            <person name="Liolios K."/>
            <person name="Pagani I."/>
            <person name="Ivanova N."/>
            <person name="Huntemann M."/>
            <person name="Mavromatis K."/>
            <person name="Mikhailova N."/>
            <person name="Pati A."/>
            <person name="Chen A."/>
            <person name="Palaniappan K."/>
            <person name="Land M."/>
            <person name="Hauser L."/>
            <person name="Brambilla E.M."/>
            <person name="Rohde M."/>
            <person name="Verbarg S."/>
            <person name="Goker M."/>
            <person name="Bristow J."/>
            <person name="Eisen J.A."/>
            <person name="Markowitz V."/>
            <person name="Hugenholtz P."/>
            <person name="Kyrpides N.C."/>
            <person name="Klenk H.P."/>
            <person name="Woyke T."/>
        </authorList>
    </citation>
    <scope>NUCLEOTIDE SEQUENCE [LARGE SCALE GENOMIC DNA]</scope>
    <source>
        <strain evidence="2">ATCC 27775 / DSM 1100 / LMG 10767 / O</strain>
    </source>
</reference>
<dbReference type="HOGENOM" id="CLU_070031_0_0_10"/>
<dbReference type="Gene3D" id="3.30.70.2970">
    <property type="entry name" value="Protein of unknown function (DUF541), domain 2"/>
    <property type="match status" value="1"/>
</dbReference>